<sequence length="510" mass="55629">MPEETVPPQPRRSHRRLWVFGTILALLAAAGGAAFLWLRAALDVKAEAPPRASDAIEVPRQVSAIDVPLDVHVSVLSRALERAVPRTLWSIDQRIDNCVPAQRVKLFSKKLKVTPDLGCTVVGTVTRSAIRLRGAGDEIIADVPIRANIAARHVGGFLKGKTATGSAMVRARVRLSMTANWQPQATVRLAYDWTAPPGIDFLGRRITFTDKADEKLRPVVRDLERTLPREIAKLNVRARVADAWRQSFTSLQLNAENPPVWMRITPQKLNYGGYGLAGNRLRLRLGLSALTETFVGPRPEDPAPTPLPPLGRDAHGAKLAFFIPVIADYAQLEPVLQKALAKRSMRPFALPGIGPVVARFDKVTGYGTTGGRIAVGLAITARRQDSAAETHGLVWLTARPVNAPGSQRVHFEQLAVSGETDRIEGDLLVRLVQSPGVAETLAESLTQNFTHDFDKLLGKVRRAIVQKRAGDFVIRADIADVRTGELKAAGQGLYLPVWASGTARVEYTGR</sequence>
<dbReference type="EMBL" id="JAASQV010000005">
    <property type="protein sequence ID" value="NIJ66989.1"/>
    <property type="molecule type" value="Genomic_DNA"/>
</dbReference>
<keyword evidence="1" id="KW-0472">Membrane</keyword>
<evidence type="ECO:0000313" key="2">
    <source>
        <dbReference type="EMBL" id="NIJ66989.1"/>
    </source>
</evidence>
<keyword evidence="1" id="KW-0812">Transmembrane</keyword>
<dbReference type="AlphaFoldDB" id="A0A7X5ZXN7"/>
<feature type="transmembrane region" description="Helical" evidence="1">
    <location>
        <begin position="17"/>
        <end position="38"/>
    </location>
</feature>
<comment type="caution">
    <text evidence="2">The sequence shown here is derived from an EMBL/GenBank/DDBJ whole genome shotgun (WGS) entry which is preliminary data.</text>
</comment>
<evidence type="ECO:0008006" key="4">
    <source>
        <dbReference type="Google" id="ProtNLM"/>
    </source>
</evidence>
<proteinExistence type="predicted"/>
<organism evidence="2 3">
    <name type="scientific">Sphingomonas leidyi</name>
    <dbReference type="NCBI Taxonomy" id="68569"/>
    <lineage>
        <taxon>Bacteria</taxon>
        <taxon>Pseudomonadati</taxon>
        <taxon>Pseudomonadota</taxon>
        <taxon>Alphaproteobacteria</taxon>
        <taxon>Sphingomonadales</taxon>
        <taxon>Sphingomonadaceae</taxon>
        <taxon>Sphingomonas</taxon>
    </lineage>
</organism>
<evidence type="ECO:0000256" key="1">
    <source>
        <dbReference type="SAM" id="Phobius"/>
    </source>
</evidence>
<dbReference type="Pfam" id="PF14356">
    <property type="entry name" value="DUF4403"/>
    <property type="match status" value="1"/>
</dbReference>
<name>A0A7X5ZXN7_9SPHN</name>
<gene>
    <name evidence="2" type="ORF">FHR20_003967</name>
</gene>
<reference evidence="2 3" key="1">
    <citation type="submission" date="2020-03" db="EMBL/GenBank/DDBJ databases">
        <title>Genomic Encyclopedia of Type Strains, Phase IV (KMG-IV): sequencing the most valuable type-strain genomes for metagenomic binning, comparative biology and taxonomic classification.</title>
        <authorList>
            <person name="Goeker M."/>
        </authorList>
    </citation>
    <scope>NUCLEOTIDE SEQUENCE [LARGE SCALE GENOMIC DNA]</scope>
    <source>
        <strain evidence="2 3">DSM 4733</strain>
    </source>
</reference>
<dbReference type="RefSeq" id="WP_243857667.1">
    <property type="nucleotide sequence ID" value="NZ_JAASQV010000005.1"/>
</dbReference>
<keyword evidence="1" id="KW-1133">Transmembrane helix</keyword>
<accession>A0A7X5ZXN7</accession>
<evidence type="ECO:0000313" key="3">
    <source>
        <dbReference type="Proteomes" id="UP000564677"/>
    </source>
</evidence>
<dbReference type="InterPro" id="IPR025515">
    <property type="entry name" value="DUF4403"/>
</dbReference>
<keyword evidence="3" id="KW-1185">Reference proteome</keyword>
<dbReference type="Proteomes" id="UP000564677">
    <property type="component" value="Unassembled WGS sequence"/>
</dbReference>
<protein>
    <recommendedName>
        <fullName evidence="4">DUF4403 family protein</fullName>
    </recommendedName>
</protein>